<feature type="coiled-coil region" evidence="4">
    <location>
        <begin position="211"/>
        <end position="242"/>
    </location>
</feature>
<keyword evidence="7" id="KW-1185">Reference proteome</keyword>
<protein>
    <recommendedName>
        <fullName evidence="2">histidine kinase</fullName>
        <ecNumber evidence="2">2.7.13.3</ecNumber>
    </recommendedName>
</protein>
<dbReference type="CDD" id="cd00082">
    <property type="entry name" value="HisKA"/>
    <property type="match status" value="1"/>
</dbReference>
<dbReference type="PANTHER" id="PTHR43065:SF50">
    <property type="entry name" value="HISTIDINE KINASE"/>
    <property type="match status" value="1"/>
</dbReference>
<dbReference type="AlphaFoldDB" id="A0A545T997"/>
<dbReference type="OrthoDB" id="1931120at2"/>
<dbReference type="PANTHER" id="PTHR43065">
    <property type="entry name" value="SENSOR HISTIDINE KINASE"/>
    <property type="match status" value="1"/>
</dbReference>
<organism evidence="6 7">
    <name type="scientific">Aliikangiella marina</name>
    <dbReference type="NCBI Taxonomy" id="1712262"/>
    <lineage>
        <taxon>Bacteria</taxon>
        <taxon>Pseudomonadati</taxon>
        <taxon>Pseudomonadota</taxon>
        <taxon>Gammaproteobacteria</taxon>
        <taxon>Oceanospirillales</taxon>
        <taxon>Pleioneaceae</taxon>
        <taxon>Aliikangiella</taxon>
    </lineage>
</organism>
<dbReference type="Gene3D" id="3.30.565.10">
    <property type="entry name" value="Histidine kinase-like ATPase, C-terminal domain"/>
    <property type="match status" value="1"/>
</dbReference>
<gene>
    <name evidence="6" type="ORF">FLL45_12990</name>
</gene>
<dbReference type="GO" id="GO:0000155">
    <property type="term" value="F:phosphorelay sensor kinase activity"/>
    <property type="evidence" value="ECO:0007669"/>
    <property type="project" value="InterPro"/>
</dbReference>
<keyword evidence="4" id="KW-0175">Coiled coil</keyword>
<comment type="catalytic activity">
    <reaction evidence="1">
        <text>ATP + protein L-histidine = ADP + protein N-phospho-L-histidine.</text>
        <dbReference type="EC" id="2.7.13.3"/>
    </reaction>
</comment>
<evidence type="ECO:0000256" key="4">
    <source>
        <dbReference type="SAM" id="Coils"/>
    </source>
</evidence>
<reference evidence="6 7" key="1">
    <citation type="submission" date="2019-06" db="EMBL/GenBank/DDBJ databases">
        <title>Draft genome of Aliikangiella marina GYP-15.</title>
        <authorList>
            <person name="Wang G."/>
        </authorList>
    </citation>
    <scope>NUCLEOTIDE SEQUENCE [LARGE SCALE GENOMIC DNA]</scope>
    <source>
        <strain evidence="6 7">GYP-15</strain>
    </source>
</reference>
<name>A0A545T997_9GAMM</name>
<proteinExistence type="predicted"/>
<dbReference type="PROSITE" id="PS50109">
    <property type="entry name" value="HIS_KIN"/>
    <property type="match status" value="1"/>
</dbReference>
<dbReference type="InterPro" id="IPR004358">
    <property type="entry name" value="Sig_transdc_His_kin-like_C"/>
</dbReference>
<evidence type="ECO:0000256" key="2">
    <source>
        <dbReference type="ARBA" id="ARBA00012438"/>
    </source>
</evidence>
<keyword evidence="3" id="KW-0597">Phosphoprotein</keyword>
<dbReference type="SUPFAM" id="SSF47384">
    <property type="entry name" value="Homodimeric domain of signal transducing histidine kinase"/>
    <property type="match status" value="1"/>
</dbReference>
<dbReference type="InterPro" id="IPR036890">
    <property type="entry name" value="HATPase_C_sf"/>
</dbReference>
<dbReference type="InterPro" id="IPR036097">
    <property type="entry name" value="HisK_dim/P_sf"/>
</dbReference>
<dbReference type="EMBL" id="VIKR01000003">
    <property type="protein sequence ID" value="TQV73779.1"/>
    <property type="molecule type" value="Genomic_DNA"/>
</dbReference>
<dbReference type="InterPro" id="IPR003594">
    <property type="entry name" value="HATPase_dom"/>
</dbReference>
<dbReference type="InterPro" id="IPR005467">
    <property type="entry name" value="His_kinase_dom"/>
</dbReference>
<evidence type="ECO:0000313" key="7">
    <source>
        <dbReference type="Proteomes" id="UP000317839"/>
    </source>
</evidence>
<accession>A0A545T997</accession>
<dbReference type="PRINTS" id="PR00344">
    <property type="entry name" value="BCTRLSENSOR"/>
</dbReference>
<sequence>MSDSEYLIAYERERAARISAEKILDERTRELSSSMNLVKSQFENLILRNKNLNLLTSVIGLTQQQLSLSESFEQFINVLGNTASAAYVITSIKLSGKEKFRPSRHYWMSPDKAVSIVGLTHQRLTQDISIARQASLKGKLICVRENEYQCETRQSLVECKLLQGSVAFPIRRQNDIVAIIEIGVQSWKDLEDAMLNQIESVALQFGVSLDRRKAEKQNQLYLKKLKETLKNLTQTQKQLIQSEKMASLGQLSAGVAHEINNPVAFVSSNLATLSEYAEVFKQTIKLYHQAAANMTDNNDAFEAVRRFEDEEGVGDIIDDIEPMMTDVVEGVERIKSIADNLKCFAREDDSTRVETDINQCIESAIKLVWNKIKYKVQLATSFEPLPLIFCRNTQIEQVVMNLLINAGQACEQDGKISVSSRLVDDKIEVRITDSGCGIEKKNLERIFEPFYTTKPVGVGTGLGLSISYGIIKDHHGEIYVESNLGEGSTFIILLPTI</sequence>
<dbReference type="SMART" id="SM00387">
    <property type="entry name" value="HATPase_c"/>
    <property type="match status" value="1"/>
</dbReference>
<dbReference type="RefSeq" id="WP_142942487.1">
    <property type="nucleotide sequence ID" value="NZ_VIKR01000003.1"/>
</dbReference>
<evidence type="ECO:0000313" key="6">
    <source>
        <dbReference type="EMBL" id="TQV73779.1"/>
    </source>
</evidence>
<dbReference type="EC" id="2.7.13.3" evidence="2"/>
<evidence type="ECO:0000256" key="3">
    <source>
        <dbReference type="ARBA" id="ARBA00022553"/>
    </source>
</evidence>
<dbReference type="Proteomes" id="UP000317839">
    <property type="component" value="Unassembled WGS sequence"/>
</dbReference>
<evidence type="ECO:0000256" key="1">
    <source>
        <dbReference type="ARBA" id="ARBA00000085"/>
    </source>
</evidence>
<dbReference type="InterPro" id="IPR003661">
    <property type="entry name" value="HisK_dim/P_dom"/>
</dbReference>
<dbReference type="Gene3D" id="1.10.287.130">
    <property type="match status" value="1"/>
</dbReference>
<comment type="caution">
    <text evidence="6">The sequence shown here is derived from an EMBL/GenBank/DDBJ whole genome shotgun (WGS) entry which is preliminary data.</text>
</comment>
<feature type="domain" description="Histidine kinase" evidence="5">
    <location>
        <begin position="254"/>
        <end position="497"/>
    </location>
</feature>
<evidence type="ECO:0000259" key="5">
    <source>
        <dbReference type="PROSITE" id="PS50109"/>
    </source>
</evidence>
<dbReference type="Pfam" id="PF02518">
    <property type="entry name" value="HATPase_c"/>
    <property type="match status" value="1"/>
</dbReference>
<dbReference type="SUPFAM" id="SSF55874">
    <property type="entry name" value="ATPase domain of HSP90 chaperone/DNA topoisomerase II/histidine kinase"/>
    <property type="match status" value="1"/>
</dbReference>